<sequence>MFKHILIPTDGSDLSTAALSKALDFAHEIGAKVTVLSVIPPIEEYASVDPLATGMGFEQYEDTVKLATEATMDAAMEAERRHISTCKTIRVESPDAAAVIVETALENGCDLIAMGSHGRSGFKALVLGSVTMKVMAQSKIPVLVYRD</sequence>
<reference evidence="3 4" key="1">
    <citation type="submission" date="2019-06" db="EMBL/GenBank/DDBJ databases">
        <title>Sorghum-associated microbial communities from plants grown in Nebraska, USA.</title>
        <authorList>
            <person name="Schachtman D."/>
        </authorList>
    </citation>
    <scope>NUCLEOTIDE SEQUENCE [LARGE SCALE GENOMIC DNA]</scope>
    <source>
        <strain evidence="3 4">1225</strain>
    </source>
</reference>
<dbReference type="SUPFAM" id="SSF52402">
    <property type="entry name" value="Adenine nucleotide alpha hydrolases-like"/>
    <property type="match status" value="1"/>
</dbReference>
<organism evidence="3 4">
    <name type="scientific">Neorhizobium alkalisoli</name>
    <dbReference type="NCBI Taxonomy" id="528178"/>
    <lineage>
        <taxon>Bacteria</taxon>
        <taxon>Pseudomonadati</taxon>
        <taxon>Pseudomonadota</taxon>
        <taxon>Alphaproteobacteria</taxon>
        <taxon>Hyphomicrobiales</taxon>
        <taxon>Rhizobiaceae</taxon>
        <taxon>Rhizobium/Agrobacterium group</taxon>
        <taxon>Neorhizobium</taxon>
    </lineage>
</organism>
<accession>A0A561QS29</accession>
<feature type="domain" description="UspA" evidence="2">
    <location>
        <begin position="1"/>
        <end position="146"/>
    </location>
</feature>
<proteinExistence type="inferred from homology"/>
<comment type="caution">
    <text evidence="3">The sequence shown here is derived from an EMBL/GenBank/DDBJ whole genome shotgun (WGS) entry which is preliminary data.</text>
</comment>
<evidence type="ECO:0000313" key="3">
    <source>
        <dbReference type="EMBL" id="TWF53205.1"/>
    </source>
</evidence>
<dbReference type="InterPro" id="IPR014729">
    <property type="entry name" value="Rossmann-like_a/b/a_fold"/>
</dbReference>
<comment type="similarity">
    <text evidence="1">Belongs to the universal stress protein A family.</text>
</comment>
<gene>
    <name evidence="3" type="ORF">FHW37_104480</name>
</gene>
<evidence type="ECO:0000256" key="1">
    <source>
        <dbReference type="ARBA" id="ARBA00008791"/>
    </source>
</evidence>
<dbReference type="AlphaFoldDB" id="A0A561QS29"/>
<dbReference type="PANTHER" id="PTHR46268:SF6">
    <property type="entry name" value="UNIVERSAL STRESS PROTEIN UP12"/>
    <property type="match status" value="1"/>
</dbReference>
<dbReference type="OrthoDB" id="5564966at2"/>
<dbReference type="PANTHER" id="PTHR46268">
    <property type="entry name" value="STRESS RESPONSE PROTEIN NHAX"/>
    <property type="match status" value="1"/>
</dbReference>
<evidence type="ECO:0000259" key="2">
    <source>
        <dbReference type="Pfam" id="PF00582"/>
    </source>
</evidence>
<dbReference type="InterPro" id="IPR006015">
    <property type="entry name" value="Universal_stress_UspA"/>
</dbReference>
<dbReference type="InterPro" id="IPR006016">
    <property type="entry name" value="UspA"/>
</dbReference>
<evidence type="ECO:0000313" key="4">
    <source>
        <dbReference type="Proteomes" id="UP000320653"/>
    </source>
</evidence>
<name>A0A561QS29_9HYPH</name>
<dbReference type="RefSeq" id="WP_145638855.1">
    <property type="nucleotide sequence ID" value="NZ_VIWP01000004.1"/>
</dbReference>
<keyword evidence="4" id="KW-1185">Reference proteome</keyword>
<dbReference type="EMBL" id="VIWP01000004">
    <property type="protein sequence ID" value="TWF53205.1"/>
    <property type="molecule type" value="Genomic_DNA"/>
</dbReference>
<dbReference type="Pfam" id="PF00582">
    <property type="entry name" value="Usp"/>
    <property type="match status" value="1"/>
</dbReference>
<dbReference type="CDD" id="cd00293">
    <property type="entry name" value="USP-like"/>
    <property type="match status" value="1"/>
</dbReference>
<dbReference type="Proteomes" id="UP000320653">
    <property type="component" value="Unassembled WGS sequence"/>
</dbReference>
<protein>
    <submittedName>
        <fullName evidence="3">Nucleotide-binding universal stress UspA family protein</fullName>
    </submittedName>
</protein>
<dbReference type="PRINTS" id="PR01438">
    <property type="entry name" value="UNVRSLSTRESS"/>
</dbReference>
<dbReference type="Gene3D" id="3.40.50.620">
    <property type="entry name" value="HUPs"/>
    <property type="match status" value="1"/>
</dbReference>